<dbReference type="EMBL" id="CP101192">
    <property type="protein sequence ID" value="UYW00273.1"/>
    <property type="molecule type" value="Genomic_DNA"/>
</dbReference>
<evidence type="ECO:0000313" key="2">
    <source>
        <dbReference type="Proteomes" id="UP001163293"/>
    </source>
</evidence>
<keyword evidence="1" id="KW-0614">Plasmid</keyword>
<organism evidence="1 2">
    <name type="scientific">Paenarthrobacter ureafaciens</name>
    <dbReference type="NCBI Taxonomy" id="37931"/>
    <lineage>
        <taxon>Bacteria</taxon>
        <taxon>Bacillati</taxon>
        <taxon>Actinomycetota</taxon>
        <taxon>Actinomycetes</taxon>
        <taxon>Micrococcales</taxon>
        <taxon>Micrococcaceae</taxon>
        <taxon>Paenarthrobacter</taxon>
    </lineage>
</organism>
<dbReference type="RefSeq" id="WP_264398979.1">
    <property type="nucleotide sequence ID" value="NZ_CP101184.1"/>
</dbReference>
<gene>
    <name evidence="1" type="ORF">NL394_24085</name>
</gene>
<protein>
    <recommendedName>
        <fullName evidence="3">Antitoxin HicB</fullName>
    </recommendedName>
</protein>
<evidence type="ECO:0000313" key="1">
    <source>
        <dbReference type="EMBL" id="UYW00273.1"/>
    </source>
</evidence>
<dbReference type="Proteomes" id="UP001163293">
    <property type="component" value="Plasmid unnamed7"/>
</dbReference>
<keyword evidence="2" id="KW-1185">Reference proteome</keyword>
<reference evidence="1" key="1">
    <citation type="submission" date="2022-07" db="EMBL/GenBank/DDBJ databases">
        <authorList>
            <person name="Wu T."/>
        </authorList>
    </citation>
    <scope>NUCLEOTIDE SEQUENCE</scope>
    <source>
        <strain evidence="1">SD-1</strain>
        <plasmid evidence="1">unnamed7</plasmid>
    </source>
</reference>
<sequence length="131" mass="14652">MTIKRKLEAVAHKEGKWWEIHIHELDQVTQASKAKDIQDMATDLAAVVLDLDPDEVEVNVTLRAPDEAHKRWVQAREDIEKAQELSAKGAAESRAVVAELSQQFTITEVARMLGISTQRVSQLKAKKPSEA</sequence>
<accession>A0AAX3EQ60</accession>
<evidence type="ECO:0008006" key="3">
    <source>
        <dbReference type="Google" id="ProtNLM"/>
    </source>
</evidence>
<proteinExistence type="predicted"/>
<dbReference type="AlphaFoldDB" id="A0AAX3EQ60"/>
<name>A0AAX3EQ60_PAEUR</name>
<geneLocation type="plasmid" evidence="1 2">
    <name>unnamed7</name>
</geneLocation>